<keyword evidence="2 7" id="KW-0227">DNA damage</keyword>
<dbReference type="PANTHER" id="PTHR30446:SF0">
    <property type="entry name" value="RECOMBINATION PROTEIN RECR"/>
    <property type="match status" value="1"/>
</dbReference>
<accession>A0A2M7H3S6</accession>
<keyword evidence="3 7" id="KW-0863">Zinc-finger</keyword>
<dbReference type="PROSITE" id="PS50880">
    <property type="entry name" value="TOPRIM"/>
    <property type="match status" value="1"/>
</dbReference>
<keyword evidence="5 7" id="KW-0233">DNA recombination</keyword>
<dbReference type="Pfam" id="PF02132">
    <property type="entry name" value="RecR_ZnF"/>
    <property type="match status" value="1"/>
</dbReference>
<dbReference type="AlphaFoldDB" id="A0A2M7H3S6"/>
<evidence type="ECO:0000259" key="8">
    <source>
        <dbReference type="PROSITE" id="PS50880"/>
    </source>
</evidence>
<evidence type="ECO:0000256" key="3">
    <source>
        <dbReference type="ARBA" id="ARBA00022771"/>
    </source>
</evidence>
<reference evidence="9 10" key="1">
    <citation type="submission" date="2017-09" db="EMBL/GenBank/DDBJ databases">
        <title>Depth-based differentiation of microbial function through sediment-hosted aquifers and enrichment of novel symbionts in the deep terrestrial subsurface.</title>
        <authorList>
            <person name="Probst A.J."/>
            <person name="Ladd B."/>
            <person name="Jarett J.K."/>
            <person name="Geller-Mcgrath D.E."/>
            <person name="Sieber C.M."/>
            <person name="Emerson J.B."/>
            <person name="Anantharaman K."/>
            <person name="Thomas B.C."/>
            <person name="Malmstrom R."/>
            <person name="Stieglmeier M."/>
            <person name="Klingl A."/>
            <person name="Woyke T."/>
            <person name="Ryan C.M."/>
            <person name="Banfield J.F."/>
        </authorList>
    </citation>
    <scope>NUCLEOTIDE SEQUENCE [LARGE SCALE GENOMIC DNA]</scope>
    <source>
        <strain evidence="9">CG15_BIG_FIL_POST_REV_8_21_14_020_45_12</strain>
    </source>
</reference>
<dbReference type="Proteomes" id="UP000230292">
    <property type="component" value="Unassembled WGS sequence"/>
</dbReference>
<evidence type="ECO:0000313" key="9">
    <source>
        <dbReference type="EMBL" id="PIW36885.1"/>
    </source>
</evidence>
<dbReference type="PROSITE" id="PS01300">
    <property type="entry name" value="RECR"/>
    <property type="match status" value="1"/>
</dbReference>
<dbReference type="EMBL" id="PFGC01000037">
    <property type="protein sequence ID" value="PIW36885.1"/>
    <property type="molecule type" value="Genomic_DNA"/>
</dbReference>
<dbReference type="Gene3D" id="3.40.1360.10">
    <property type="match status" value="1"/>
</dbReference>
<dbReference type="Gene3D" id="6.10.250.240">
    <property type="match status" value="1"/>
</dbReference>
<dbReference type="Pfam" id="PF21176">
    <property type="entry name" value="RecR_HhH"/>
    <property type="match status" value="1"/>
</dbReference>
<gene>
    <name evidence="7" type="primary">recR</name>
    <name evidence="9" type="ORF">COW24_02915</name>
</gene>
<dbReference type="GO" id="GO:0008270">
    <property type="term" value="F:zinc ion binding"/>
    <property type="evidence" value="ECO:0007669"/>
    <property type="project" value="UniProtKB-KW"/>
</dbReference>
<feature type="domain" description="Toprim" evidence="8">
    <location>
        <begin position="81"/>
        <end position="177"/>
    </location>
</feature>
<evidence type="ECO:0000256" key="6">
    <source>
        <dbReference type="ARBA" id="ARBA00023204"/>
    </source>
</evidence>
<dbReference type="InterPro" id="IPR015967">
    <property type="entry name" value="Rcmb_RecR_Znf"/>
</dbReference>
<feature type="zinc finger region" description="C4-type" evidence="7">
    <location>
        <begin position="58"/>
        <end position="73"/>
    </location>
</feature>
<dbReference type="Pfam" id="PF13662">
    <property type="entry name" value="Toprim_4"/>
    <property type="match status" value="1"/>
</dbReference>
<keyword evidence="1 7" id="KW-0479">Metal-binding</keyword>
<organism evidence="9 10">
    <name type="scientific">Candidatus Kerfeldbacteria bacterium CG15_BIG_FIL_POST_REV_8_21_14_020_45_12</name>
    <dbReference type="NCBI Taxonomy" id="2014247"/>
    <lineage>
        <taxon>Bacteria</taxon>
        <taxon>Candidatus Kerfeldiibacteriota</taxon>
    </lineage>
</organism>
<evidence type="ECO:0000256" key="2">
    <source>
        <dbReference type="ARBA" id="ARBA00022763"/>
    </source>
</evidence>
<dbReference type="PANTHER" id="PTHR30446">
    <property type="entry name" value="RECOMBINATION PROTEIN RECR"/>
    <property type="match status" value="1"/>
</dbReference>
<dbReference type="Pfam" id="PF21175">
    <property type="entry name" value="RecR_C"/>
    <property type="match status" value="1"/>
</dbReference>
<name>A0A2M7H3S6_9BACT</name>
<dbReference type="InterPro" id="IPR034137">
    <property type="entry name" value="TOPRIM_RecR"/>
</dbReference>
<dbReference type="GO" id="GO:0006281">
    <property type="term" value="P:DNA repair"/>
    <property type="evidence" value="ECO:0007669"/>
    <property type="project" value="UniProtKB-UniRule"/>
</dbReference>
<proteinExistence type="inferred from homology"/>
<comment type="caution">
    <text evidence="9">The sequence shown here is derived from an EMBL/GenBank/DDBJ whole genome shotgun (WGS) entry which is preliminary data.</text>
</comment>
<dbReference type="Gene3D" id="1.10.8.420">
    <property type="entry name" value="RecR Domain 1"/>
    <property type="match status" value="1"/>
</dbReference>
<dbReference type="SUPFAM" id="SSF111304">
    <property type="entry name" value="Recombination protein RecR"/>
    <property type="match status" value="1"/>
</dbReference>
<evidence type="ECO:0000256" key="4">
    <source>
        <dbReference type="ARBA" id="ARBA00022833"/>
    </source>
</evidence>
<keyword evidence="6 7" id="KW-0234">DNA repair</keyword>
<keyword evidence="4 7" id="KW-0862">Zinc</keyword>
<dbReference type="CDD" id="cd01025">
    <property type="entry name" value="TOPRIM_recR"/>
    <property type="match status" value="1"/>
</dbReference>
<dbReference type="HAMAP" id="MF_00017">
    <property type="entry name" value="RecR"/>
    <property type="match status" value="1"/>
</dbReference>
<evidence type="ECO:0000256" key="5">
    <source>
        <dbReference type="ARBA" id="ARBA00023172"/>
    </source>
</evidence>
<comment type="function">
    <text evidence="7">May play a role in DNA repair. It seems to be involved in an RecBC-independent recombinational process of DNA repair. It may act with RecF and RecO.</text>
</comment>
<dbReference type="GO" id="GO:0003677">
    <property type="term" value="F:DNA binding"/>
    <property type="evidence" value="ECO:0007669"/>
    <property type="project" value="UniProtKB-UniRule"/>
</dbReference>
<evidence type="ECO:0000256" key="7">
    <source>
        <dbReference type="HAMAP-Rule" id="MF_00017"/>
    </source>
</evidence>
<dbReference type="NCBIfam" id="TIGR00615">
    <property type="entry name" value="recR"/>
    <property type="match status" value="1"/>
</dbReference>
<evidence type="ECO:0000313" key="10">
    <source>
        <dbReference type="Proteomes" id="UP000230292"/>
    </source>
</evidence>
<dbReference type="GO" id="GO:0006310">
    <property type="term" value="P:DNA recombination"/>
    <property type="evidence" value="ECO:0007669"/>
    <property type="project" value="UniProtKB-UniRule"/>
</dbReference>
<protein>
    <recommendedName>
        <fullName evidence="7">Recombination protein RecR</fullName>
    </recommendedName>
</protein>
<dbReference type="InterPro" id="IPR006171">
    <property type="entry name" value="TOPRIM_dom"/>
</dbReference>
<evidence type="ECO:0000256" key="1">
    <source>
        <dbReference type="ARBA" id="ARBA00022723"/>
    </source>
</evidence>
<dbReference type="InterPro" id="IPR000093">
    <property type="entry name" value="DNA_Rcmb_RecR"/>
</dbReference>
<sequence>MRSIPLPIQRLIREFNKLPGIGSKTSERFVFHLLRQPTAEIEALARSLHELKDTIRLCSDCFTVSENDFCGICENPERSKQIICVVAEPKDVMAFEKTGTYSGVYHVLGGVIDHAHGTGPDQLRIKELLTRVASGGVTEIILATNPDMEGETTAAFIAKQLKDQSSIQITKIARGLPMGGNIEFADEITLGNAMSGRQNI</sequence>
<dbReference type="SMART" id="SM00493">
    <property type="entry name" value="TOPRIM"/>
    <property type="match status" value="1"/>
</dbReference>
<dbReference type="InterPro" id="IPR023627">
    <property type="entry name" value="Rcmb_RecR"/>
</dbReference>
<comment type="similarity">
    <text evidence="7">Belongs to the RecR family.</text>
</comment>